<dbReference type="STRING" id="626369.HMPREF0446_00282"/>
<dbReference type="AlphaFoldDB" id="D0BJZ7"/>
<evidence type="ECO:0000256" key="5">
    <source>
        <dbReference type="ARBA" id="ARBA00022989"/>
    </source>
</evidence>
<dbReference type="Gene3D" id="3.40.50.300">
    <property type="entry name" value="P-loop containing nucleotide triphosphate hydrolases"/>
    <property type="match status" value="1"/>
</dbReference>
<dbReference type="SUPFAM" id="SSF90123">
    <property type="entry name" value="ABC transporter transmembrane region"/>
    <property type="match status" value="1"/>
</dbReference>
<dbReference type="eggNOG" id="COG1132">
    <property type="taxonomic scope" value="Bacteria"/>
</dbReference>
<dbReference type="CDD" id="cd03228">
    <property type="entry name" value="ABCC_MRP_Like"/>
    <property type="match status" value="1"/>
</dbReference>
<dbReference type="Gene3D" id="1.20.1560.10">
    <property type="entry name" value="ABC transporter type 1, transmembrane domain"/>
    <property type="match status" value="1"/>
</dbReference>
<dbReference type="Pfam" id="PF00005">
    <property type="entry name" value="ABC_tran"/>
    <property type="match status" value="1"/>
</dbReference>
<dbReference type="InterPro" id="IPR017871">
    <property type="entry name" value="ABC_transporter-like_CS"/>
</dbReference>
<dbReference type="InterPro" id="IPR039421">
    <property type="entry name" value="Type_1_exporter"/>
</dbReference>
<reference evidence="10" key="2">
    <citation type="submission" date="2011-10" db="EMBL/GenBank/DDBJ databases">
        <title>The Genome Sequence of Granulicatella elegans ATCC 700633.</title>
        <authorList>
            <consortium name="The Broad Institute Genome Sequencing Platform"/>
            <consortium name="The Broad Institute Genome Sequencing Center for Infectious Disease"/>
            <person name="Earl A."/>
            <person name="Ward D."/>
            <person name="Feldgarden M."/>
            <person name="Gevers D."/>
            <person name="Sibley C.D."/>
            <person name="Field T.R."/>
            <person name="Grinwis M."/>
            <person name="Eshaghurshan C.S."/>
            <person name="Surette M.G."/>
            <person name="Young S.K."/>
            <person name="Zeng Q."/>
            <person name="Gargeya S."/>
            <person name="Fitzgerald M."/>
            <person name="Haas B."/>
            <person name="Abouelleil A."/>
            <person name="Alvarado L."/>
            <person name="Arachchi H.M."/>
            <person name="Berlin A."/>
            <person name="Brown A."/>
            <person name="Chapman S.B."/>
            <person name="Chen Z."/>
            <person name="Dunbar C."/>
            <person name="Freedman E."/>
            <person name="Gearin G."/>
            <person name="Goldberg J."/>
            <person name="Griggs A."/>
            <person name="Gujja S."/>
            <person name="Heiman D."/>
            <person name="Howarth C."/>
            <person name="Larson L."/>
            <person name="Lui A."/>
            <person name="MacDonald P.J.P."/>
            <person name="Montmayeur A."/>
            <person name="Murphy C."/>
            <person name="Neiman D."/>
            <person name="Pearson M."/>
            <person name="Priest M."/>
            <person name="Roberts A."/>
            <person name="Saif S."/>
            <person name="Shea T."/>
            <person name="Shenoy N."/>
            <person name="Sisk P."/>
            <person name="Stolte C."/>
            <person name="Sykes S."/>
            <person name="Wortman J."/>
            <person name="Nusbaum C."/>
            <person name="Birren B."/>
        </authorList>
    </citation>
    <scope>NUCLEOTIDE SEQUENCE [LARGE SCALE GENOMIC DNA]</scope>
    <source>
        <strain evidence="10">ATCC 700633</strain>
    </source>
</reference>
<evidence type="ECO:0000256" key="4">
    <source>
        <dbReference type="ARBA" id="ARBA00022840"/>
    </source>
</evidence>
<evidence type="ECO:0000313" key="11">
    <source>
        <dbReference type="Proteomes" id="UP000002939"/>
    </source>
</evidence>
<keyword evidence="6 7" id="KW-0472">Membrane</keyword>
<dbReference type="InterPro" id="IPR011527">
    <property type="entry name" value="ABC1_TM_dom"/>
</dbReference>
<dbReference type="InterPro" id="IPR003439">
    <property type="entry name" value="ABC_transporter-like_ATP-bd"/>
</dbReference>
<evidence type="ECO:0000256" key="6">
    <source>
        <dbReference type="ARBA" id="ARBA00023136"/>
    </source>
</evidence>
<name>D0BJZ7_9LACT</name>
<feature type="domain" description="ABC transporter" evidence="8">
    <location>
        <begin position="319"/>
        <end position="515"/>
    </location>
</feature>
<dbReference type="RefSeq" id="WP_006702556.1">
    <property type="nucleotide sequence ID" value="NZ_KI391971.1"/>
</dbReference>
<reference evidence="10" key="1">
    <citation type="submission" date="2009-09" db="EMBL/GenBank/DDBJ databases">
        <authorList>
            <consortium name="The Broad Institute Genome Sequencing Platform"/>
            <person name="Ward D."/>
            <person name="Feldgarden M."/>
            <person name="Earl A."/>
            <person name="Young S.K."/>
            <person name="Zeng Q."/>
            <person name="Koehrsen M."/>
            <person name="Alvarado L."/>
            <person name="Berlin A."/>
            <person name="Bochicchio J."/>
            <person name="Borenstein D."/>
            <person name="Chapman S.B."/>
            <person name="Chen Z."/>
            <person name="Engels R."/>
            <person name="Freedman E."/>
            <person name="Gellesch M."/>
            <person name="Goldberg J."/>
            <person name="Griggs A."/>
            <person name="Gujja S."/>
            <person name="Heilman E."/>
            <person name="Heiman D."/>
            <person name="Hepburn T."/>
            <person name="Howarth C."/>
            <person name="Jen D."/>
            <person name="Larson L."/>
            <person name="Lewis B."/>
            <person name="Mehta T."/>
            <person name="Park D."/>
            <person name="Pearson M."/>
            <person name="Roberts A."/>
            <person name="Saif S."/>
            <person name="Shea T."/>
            <person name="Shenoy N."/>
            <person name="Sisk P."/>
            <person name="Stolte C."/>
            <person name="Sykes S."/>
            <person name="Thomson T."/>
            <person name="Walk T."/>
            <person name="White J."/>
            <person name="Yandava C."/>
            <person name="Sibley C.D."/>
            <person name="Field T.R."/>
            <person name="Grinwis M."/>
            <person name="Eshaghurshan C.S."/>
            <person name="Surette M.G."/>
            <person name="Haas B."/>
            <person name="Nusbaum C."/>
            <person name="Birren B."/>
        </authorList>
    </citation>
    <scope>NUCLEOTIDE SEQUENCE [LARGE SCALE GENOMIC DNA]</scope>
    <source>
        <strain evidence="10">ATCC 700633</strain>
    </source>
</reference>
<evidence type="ECO:0000256" key="1">
    <source>
        <dbReference type="ARBA" id="ARBA00004651"/>
    </source>
</evidence>
<dbReference type="Proteomes" id="UP000002939">
    <property type="component" value="Unassembled WGS sequence"/>
</dbReference>
<dbReference type="InterPro" id="IPR027417">
    <property type="entry name" value="P-loop_NTPase"/>
</dbReference>
<dbReference type="InterPro" id="IPR003593">
    <property type="entry name" value="AAA+_ATPase"/>
</dbReference>
<keyword evidence="3" id="KW-0547">Nucleotide-binding</keyword>
<dbReference type="OrthoDB" id="95687at2"/>
<evidence type="ECO:0008006" key="12">
    <source>
        <dbReference type="Google" id="ProtNLM"/>
    </source>
</evidence>
<dbReference type="InterPro" id="IPR036640">
    <property type="entry name" value="ABC1_TM_sf"/>
</dbReference>
<evidence type="ECO:0000256" key="3">
    <source>
        <dbReference type="ARBA" id="ARBA00022741"/>
    </source>
</evidence>
<feature type="transmembrane region" description="Helical" evidence="7">
    <location>
        <begin position="237"/>
        <end position="259"/>
    </location>
</feature>
<keyword evidence="5 7" id="KW-1133">Transmembrane helix</keyword>
<comment type="subcellular location">
    <subcellularLocation>
        <location evidence="1">Cell membrane</location>
        <topology evidence="1">Multi-pass membrane protein</topology>
    </subcellularLocation>
</comment>
<dbReference type="HOGENOM" id="CLU_000604_51_1_9"/>
<sequence>MIKYLKREMLGFLLNIAGLFTVSGLQVYAALRMTKVAEYLIQQNLKVFMIEVFIILGLWIISLIISYYQTIYQEIVIQNICNKMRSDMSDASWNIKANYIDGQEQKEIESFLQNDVNMIENKVLRSIFGMIKFMLRAILSLIALFYVHYLLFIVSLALSIVLYFIPIMTKRMVSNAGNHVAEANKSYLNKINNMITGIDVLKEFGALNFYQDSFSQELFKIKNSRVLLAKETSKVTFIIFLLNVISQLSVIFVTGLLIINQLILVGAILTTTDLAMKLFDSISAINQYMTIIHSSVQLLDKIDKFEASDDKTIEKPLILSWDNITISELEFCYSTDHVLFSNVNLQLDKGKWYVLNGASGKGKSTLFKLLLQQLEPKKGTILIDGDNIKQYNTDNLFSYLRQQGYMFDTSIKENILLGKEESDSFKEIIEQLNIDLTKNINDLSGGEKQKIAIARLLVNPNPIILLDESFSSIDIASSKMILNSLSKLENTMVIMITHRKQELEDIEYDSIDILK</sequence>
<feature type="transmembrane region" description="Helical" evidence="7">
    <location>
        <begin position="47"/>
        <end position="68"/>
    </location>
</feature>
<evidence type="ECO:0000256" key="7">
    <source>
        <dbReference type="SAM" id="Phobius"/>
    </source>
</evidence>
<proteinExistence type="predicted"/>
<dbReference type="GO" id="GO:0005524">
    <property type="term" value="F:ATP binding"/>
    <property type="evidence" value="ECO:0007669"/>
    <property type="project" value="UniProtKB-KW"/>
</dbReference>
<feature type="transmembrane region" description="Helical" evidence="7">
    <location>
        <begin position="138"/>
        <end position="165"/>
    </location>
</feature>
<evidence type="ECO:0000259" key="9">
    <source>
        <dbReference type="PROSITE" id="PS50929"/>
    </source>
</evidence>
<dbReference type="SUPFAM" id="SSF52540">
    <property type="entry name" value="P-loop containing nucleoside triphosphate hydrolases"/>
    <property type="match status" value="1"/>
</dbReference>
<dbReference type="PANTHER" id="PTHR43394:SF1">
    <property type="entry name" value="ATP-BINDING CASSETTE SUB-FAMILY B MEMBER 10, MITOCHONDRIAL"/>
    <property type="match status" value="1"/>
</dbReference>
<gene>
    <name evidence="10" type="ORF">HMPREF0446_00282</name>
</gene>
<dbReference type="PANTHER" id="PTHR43394">
    <property type="entry name" value="ATP-DEPENDENT PERMEASE MDL1, MITOCHONDRIAL"/>
    <property type="match status" value="1"/>
</dbReference>
<dbReference type="GO" id="GO:0015421">
    <property type="term" value="F:ABC-type oligopeptide transporter activity"/>
    <property type="evidence" value="ECO:0007669"/>
    <property type="project" value="TreeGrafter"/>
</dbReference>
<keyword evidence="4" id="KW-0067">ATP-binding</keyword>
<comment type="caution">
    <text evidence="10">The sequence shown here is derived from an EMBL/GenBank/DDBJ whole genome shotgun (WGS) entry which is preliminary data.</text>
</comment>
<protein>
    <recommendedName>
        <fullName evidence="12">ABC transmembrane type-1 domain-containing protein</fullName>
    </recommendedName>
</protein>
<feature type="domain" description="ABC transmembrane type-1" evidence="9">
    <location>
        <begin position="13"/>
        <end position="294"/>
    </location>
</feature>
<evidence type="ECO:0000259" key="8">
    <source>
        <dbReference type="PROSITE" id="PS50893"/>
    </source>
</evidence>
<keyword evidence="2 7" id="KW-0812">Transmembrane</keyword>
<feature type="transmembrane region" description="Helical" evidence="7">
    <location>
        <begin position="12"/>
        <end position="31"/>
    </location>
</feature>
<keyword evidence="11" id="KW-1185">Reference proteome</keyword>
<evidence type="ECO:0000313" key="10">
    <source>
        <dbReference type="EMBL" id="EEW93400.1"/>
    </source>
</evidence>
<dbReference type="PROSITE" id="PS00211">
    <property type="entry name" value="ABC_TRANSPORTER_1"/>
    <property type="match status" value="1"/>
</dbReference>
<accession>D0BJZ7</accession>
<dbReference type="PROSITE" id="PS50929">
    <property type="entry name" value="ABC_TM1F"/>
    <property type="match status" value="1"/>
</dbReference>
<dbReference type="SMART" id="SM00382">
    <property type="entry name" value="AAA"/>
    <property type="match status" value="1"/>
</dbReference>
<dbReference type="GO" id="GO:0016887">
    <property type="term" value="F:ATP hydrolysis activity"/>
    <property type="evidence" value="ECO:0007669"/>
    <property type="project" value="InterPro"/>
</dbReference>
<dbReference type="GO" id="GO:0005886">
    <property type="term" value="C:plasma membrane"/>
    <property type="evidence" value="ECO:0007669"/>
    <property type="project" value="UniProtKB-SubCell"/>
</dbReference>
<dbReference type="EMBL" id="ACRF02000014">
    <property type="protein sequence ID" value="EEW93400.1"/>
    <property type="molecule type" value="Genomic_DNA"/>
</dbReference>
<evidence type="ECO:0000256" key="2">
    <source>
        <dbReference type="ARBA" id="ARBA00022692"/>
    </source>
</evidence>
<organism evidence="10 11">
    <name type="scientific">Granulicatella elegans ATCC 700633</name>
    <dbReference type="NCBI Taxonomy" id="626369"/>
    <lineage>
        <taxon>Bacteria</taxon>
        <taxon>Bacillati</taxon>
        <taxon>Bacillota</taxon>
        <taxon>Bacilli</taxon>
        <taxon>Lactobacillales</taxon>
        <taxon>Carnobacteriaceae</taxon>
        <taxon>Granulicatella</taxon>
    </lineage>
</organism>
<dbReference type="PROSITE" id="PS50893">
    <property type="entry name" value="ABC_TRANSPORTER_2"/>
    <property type="match status" value="1"/>
</dbReference>
<dbReference type="Pfam" id="PF00664">
    <property type="entry name" value="ABC_membrane"/>
    <property type="match status" value="1"/>
</dbReference>